<organism evidence="2">
    <name type="scientific">Tetraodon nigroviridis</name>
    <name type="common">Spotted green pufferfish</name>
    <name type="synonym">Chelonodon nigroviridis</name>
    <dbReference type="NCBI Taxonomy" id="99883"/>
    <lineage>
        <taxon>Eukaryota</taxon>
        <taxon>Metazoa</taxon>
        <taxon>Chordata</taxon>
        <taxon>Craniata</taxon>
        <taxon>Vertebrata</taxon>
        <taxon>Euteleostomi</taxon>
        <taxon>Actinopterygii</taxon>
        <taxon>Neopterygii</taxon>
        <taxon>Teleostei</taxon>
        <taxon>Neoteleostei</taxon>
        <taxon>Acanthomorphata</taxon>
        <taxon>Eupercaria</taxon>
        <taxon>Tetraodontiformes</taxon>
        <taxon>Tetradontoidea</taxon>
        <taxon>Tetraodontidae</taxon>
        <taxon>Tetraodon</taxon>
    </lineage>
</organism>
<protein>
    <submittedName>
        <fullName evidence="2">(spotted green pufferfish) hypothetical protein</fullName>
    </submittedName>
</protein>
<comment type="caution">
    <text evidence="2">The sequence shown here is derived from an EMBL/GenBank/DDBJ whole genome shotgun (WGS) entry which is preliminary data.</text>
</comment>
<name>Q4T781_TETNG</name>
<dbReference type="KEGG" id="tng:GSTEN00005883G001"/>
<gene>
    <name evidence="2" type="ORF">GSTENG00005883001</name>
</gene>
<evidence type="ECO:0000313" key="2">
    <source>
        <dbReference type="EMBL" id="CAF91251.1"/>
    </source>
</evidence>
<dbReference type="EMBL" id="CAAE01008253">
    <property type="protein sequence ID" value="CAF91251.1"/>
    <property type="molecule type" value="Genomic_DNA"/>
</dbReference>
<accession>Q4T781</accession>
<dbReference type="PANTHER" id="PTHR12472">
    <property type="entry name" value="RAB3-GAP REGULATORY DOMAIN"/>
    <property type="match status" value="1"/>
</dbReference>
<feature type="domain" description="Rab3-GAP regulatory subunit N-terminal" evidence="1">
    <location>
        <begin position="72"/>
        <end position="191"/>
    </location>
</feature>
<proteinExistence type="predicted"/>
<sequence length="207" mass="22911">VFLQHKWCTTDGNREEMTMALSWTGFLSLDEGEHVSSCICIPLVSQKRSSTGQPDWTCVVVGFTTGYVRFYTEGSSQPLLSHVALAVASKLTSALLSAASGWLGWNKNRNEEETVQKQKPKLEPATPLGVRFGLPDSRRHGESICLSPCNMLAGVTDDFGRVTLLDLARGICIRMWKGEENCEVKDVNALTKGNLTRRVKEPKICTY</sequence>
<reference evidence="2" key="1">
    <citation type="journal article" date="2004" name="Nature">
        <title>Genome duplication in the teleost fish Tetraodon nigroviridis reveals the early vertebrate proto-karyotype.</title>
        <authorList>
            <person name="Jaillon O."/>
            <person name="Aury J.-M."/>
            <person name="Brunet F."/>
            <person name="Petit J.-L."/>
            <person name="Stange-Thomann N."/>
            <person name="Mauceli E."/>
            <person name="Bouneau L."/>
            <person name="Fischer C."/>
            <person name="Ozouf-Costaz C."/>
            <person name="Bernot A."/>
            <person name="Nicaud S."/>
            <person name="Jaffe D."/>
            <person name="Fisher S."/>
            <person name="Lutfalla G."/>
            <person name="Dossat C."/>
            <person name="Segurens B."/>
            <person name="Dasilva C."/>
            <person name="Salanoubat M."/>
            <person name="Levy M."/>
            <person name="Boudet N."/>
            <person name="Castellano S."/>
            <person name="Anthouard V."/>
            <person name="Jubin C."/>
            <person name="Castelli V."/>
            <person name="Katinka M."/>
            <person name="Vacherie B."/>
            <person name="Biemont C."/>
            <person name="Skalli Z."/>
            <person name="Cattolico L."/>
            <person name="Poulain J."/>
            <person name="De Berardinis V."/>
            <person name="Cruaud C."/>
            <person name="Duprat S."/>
            <person name="Brottier P."/>
            <person name="Coutanceau J.-P."/>
            <person name="Gouzy J."/>
            <person name="Parra G."/>
            <person name="Lardier G."/>
            <person name="Chapple C."/>
            <person name="McKernan K.J."/>
            <person name="McEwan P."/>
            <person name="Bosak S."/>
            <person name="Kellis M."/>
            <person name="Volff J.-N."/>
            <person name="Guigo R."/>
            <person name="Zody M.C."/>
            <person name="Mesirov J."/>
            <person name="Lindblad-Toh K."/>
            <person name="Birren B."/>
            <person name="Nusbaum C."/>
            <person name="Kahn D."/>
            <person name="Robinson-Rechavi M."/>
            <person name="Laudet V."/>
            <person name="Schachter V."/>
            <person name="Quetier F."/>
            <person name="Saurin W."/>
            <person name="Scarpelli C."/>
            <person name="Wincker P."/>
            <person name="Lander E.S."/>
            <person name="Weissenbach J."/>
            <person name="Roest Crollius H."/>
        </authorList>
    </citation>
    <scope>NUCLEOTIDE SEQUENCE [LARGE SCALE GENOMIC DNA]</scope>
</reference>
<dbReference type="OrthoDB" id="8721618at2759"/>
<reference evidence="2" key="2">
    <citation type="submission" date="2004-02" db="EMBL/GenBank/DDBJ databases">
        <authorList>
            <consortium name="Genoscope"/>
            <consortium name="Whitehead Institute Centre for Genome Research"/>
        </authorList>
    </citation>
    <scope>NUCLEOTIDE SEQUENCE</scope>
</reference>
<feature type="non-terminal residue" evidence="2">
    <location>
        <position position="1"/>
    </location>
</feature>
<dbReference type="InterPro" id="IPR026059">
    <property type="entry name" value="Rab3GAP2"/>
</dbReference>
<dbReference type="PANTHER" id="PTHR12472:SF0">
    <property type="entry name" value="RAB3 GTPASE-ACTIVATING PROTEIN NON-CATALYTIC SUBUNIT"/>
    <property type="match status" value="1"/>
</dbReference>
<dbReference type="Pfam" id="PF14655">
    <property type="entry name" value="RAB3GAP2_N"/>
    <property type="match status" value="1"/>
</dbReference>
<dbReference type="InterPro" id="IPR032839">
    <property type="entry name" value="RAB3GAP_N"/>
</dbReference>
<dbReference type="AlphaFoldDB" id="Q4T781"/>
<evidence type="ECO:0000259" key="1">
    <source>
        <dbReference type="Pfam" id="PF14655"/>
    </source>
</evidence>